<reference evidence="1 2" key="1">
    <citation type="submission" date="2014-08" db="EMBL/GenBank/DDBJ databases">
        <authorList>
            <person name="Moulin Lionel"/>
        </authorList>
    </citation>
    <scope>NUCLEOTIDE SEQUENCE [LARGE SCALE GENOMIC DNA]</scope>
</reference>
<evidence type="ECO:0000313" key="1">
    <source>
        <dbReference type="EMBL" id="CDX38524.1"/>
    </source>
</evidence>
<name>A0A090FAG8_MESPL</name>
<proteinExistence type="predicted"/>
<dbReference type="AlphaFoldDB" id="A0A090FAG8"/>
<sequence length="68" mass="7989">MKLTGTPRQCQRQDLELSDVLEVPFHGSGIRKWEILEDLECLLRYSLLLPIANYQDKCGEVYQPRLLR</sequence>
<organism evidence="1 2">
    <name type="scientific">Mesorhizobium plurifarium</name>
    <dbReference type="NCBI Taxonomy" id="69974"/>
    <lineage>
        <taxon>Bacteria</taxon>
        <taxon>Pseudomonadati</taxon>
        <taxon>Pseudomonadota</taxon>
        <taxon>Alphaproteobacteria</taxon>
        <taxon>Hyphomicrobiales</taxon>
        <taxon>Phyllobacteriaceae</taxon>
        <taxon>Mesorhizobium</taxon>
    </lineage>
</organism>
<protein>
    <submittedName>
        <fullName evidence="1">Uncharacterized protein</fullName>
    </submittedName>
</protein>
<dbReference type="EMBL" id="CCNB01000016">
    <property type="protein sequence ID" value="CDX38524.1"/>
    <property type="molecule type" value="Genomic_DNA"/>
</dbReference>
<evidence type="ECO:0000313" key="2">
    <source>
        <dbReference type="Proteomes" id="UP000046373"/>
    </source>
</evidence>
<gene>
    <name evidence="1" type="ORF">MPLDJ20_230105</name>
</gene>
<accession>A0A090FAG8</accession>
<dbReference type="Proteomes" id="UP000046373">
    <property type="component" value="Unassembled WGS sequence"/>
</dbReference>